<dbReference type="InterPro" id="IPR013094">
    <property type="entry name" value="AB_hydrolase_3"/>
</dbReference>
<dbReference type="PANTHER" id="PTHR48081">
    <property type="entry name" value="AB HYDROLASE SUPERFAMILY PROTEIN C4A8.06C"/>
    <property type="match status" value="1"/>
</dbReference>
<accession>A0A375BH64</accession>
<reference evidence="3" key="1">
    <citation type="submission" date="2018-01" db="EMBL/GenBank/DDBJ databases">
        <authorList>
            <person name="Clerissi C."/>
        </authorList>
    </citation>
    <scope>NUCLEOTIDE SEQUENCE</scope>
    <source>
        <strain evidence="3">Cupriavidus taiwanensis STM 3521</strain>
    </source>
</reference>
<sequence>MAFDHLKPRPPMHFPAAAAYAESVLARSRQAAARADVRFTPDIPYGPHEAQRVDVYAPAMGGLPPLPVLVFVHGGAWSGGYKEWMGFMAPAVLATPAVFVSVEYRLAPEHAYPAAVQDVAAAVKWAMANIAALGGDPRQLFLGGHSAGGHLAALVALDPSWLTDAGADTEAVKGVLAISGVYDLCYEDRSPRNDTSIAIRRGFLRDDADAPAASPINHVSPRAPAFYVAAGEHEVGSIAEDARRLAEALRRLGVPTALDIFEAHDHFDANSRCVDDGHPWISRARPFLLTGSPD</sequence>
<proteinExistence type="predicted"/>
<organism evidence="3">
    <name type="scientific">Cupriavidus taiwanensis</name>
    <dbReference type="NCBI Taxonomy" id="164546"/>
    <lineage>
        <taxon>Bacteria</taxon>
        <taxon>Pseudomonadati</taxon>
        <taxon>Pseudomonadota</taxon>
        <taxon>Betaproteobacteria</taxon>
        <taxon>Burkholderiales</taxon>
        <taxon>Burkholderiaceae</taxon>
        <taxon>Cupriavidus</taxon>
    </lineage>
</organism>
<dbReference type="RefSeq" id="WP_116336808.1">
    <property type="nucleotide sequence ID" value="NZ_LT976856.1"/>
</dbReference>
<dbReference type="Pfam" id="PF07859">
    <property type="entry name" value="Abhydrolase_3"/>
    <property type="match status" value="1"/>
</dbReference>
<dbReference type="SUPFAM" id="SSF53474">
    <property type="entry name" value="alpha/beta-Hydrolases"/>
    <property type="match status" value="1"/>
</dbReference>
<protein>
    <submittedName>
        <fullName evidence="3">Esterase/lipase/thioesterase family protein</fullName>
    </submittedName>
</protein>
<comment type="caution">
    <text evidence="3">The sequence shown here is derived from an EMBL/GenBank/DDBJ whole genome shotgun (WGS) entry which is preliminary data.</text>
</comment>
<dbReference type="EMBL" id="OFSP01000004">
    <property type="protein sequence ID" value="SOY44393.1"/>
    <property type="molecule type" value="Genomic_DNA"/>
</dbReference>
<dbReference type="AlphaFoldDB" id="A0A375BH64"/>
<dbReference type="Gene3D" id="3.40.50.1820">
    <property type="entry name" value="alpha/beta hydrolase"/>
    <property type="match status" value="1"/>
</dbReference>
<keyword evidence="1" id="KW-0378">Hydrolase</keyword>
<name>A0A375BH64_9BURK</name>
<dbReference type="GO" id="GO:0016787">
    <property type="term" value="F:hydrolase activity"/>
    <property type="evidence" value="ECO:0007669"/>
    <property type="project" value="UniProtKB-KW"/>
</dbReference>
<evidence type="ECO:0000313" key="3">
    <source>
        <dbReference type="EMBL" id="SOY44393.1"/>
    </source>
</evidence>
<feature type="domain" description="Alpha/beta hydrolase fold-3" evidence="2">
    <location>
        <begin position="69"/>
        <end position="266"/>
    </location>
</feature>
<dbReference type="InterPro" id="IPR029058">
    <property type="entry name" value="AB_hydrolase_fold"/>
</dbReference>
<dbReference type="InterPro" id="IPR050300">
    <property type="entry name" value="GDXG_lipolytic_enzyme"/>
</dbReference>
<dbReference type="PANTHER" id="PTHR48081:SF33">
    <property type="entry name" value="KYNURENINE FORMAMIDASE"/>
    <property type="match status" value="1"/>
</dbReference>
<evidence type="ECO:0000259" key="2">
    <source>
        <dbReference type="Pfam" id="PF07859"/>
    </source>
</evidence>
<evidence type="ECO:0000256" key="1">
    <source>
        <dbReference type="ARBA" id="ARBA00022801"/>
    </source>
</evidence>
<gene>
    <name evidence="3" type="ORF">CBM2589_B120356</name>
</gene>
<dbReference type="Proteomes" id="UP000256297">
    <property type="component" value="Chromosome CBM2589_b"/>
</dbReference>